<evidence type="ECO:0000313" key="3">
    <source>
        <dbReference type="Proteomes" id="UP000240883"/>
    </source>
</evidence>
<proteinExistence type="predicted"/>
<feature type="compositionally biased region" description="Polar residues" evidence="1">
    <location>
        <begin position="20"/>
        <end position="30"/>
    </location>
</feature>
<evidence type="ECO:0000256" key="1">
    <source>
        <dbReference type="SAM" id="MobiDB-lite"/>
    </source>
</evidence>
<dbReference type="EMBL" id="KZ678137">
    <property type="protein sequence ID" value="PSN65574.1"/>
    <property type="molecule type" value="Genomic_DNA"/>
</dbReference>
<accession>A0A2T2NJG0</accession>
<name>A0A2T2NJG0_CORCC</name>
<dbReference type="Proteomes" id="UP000240883">
    <property type="component" value="Unassembled WGS sequence"/>
</dbReference>
<reference evidence="2 3" key="1">
    <citation type="journal article" date="2018" name="Front. Microbiol.">
        <title>Genome-Wide Analysis of Corynespora cassiicola Leaf Fall Disease Putative Effectors.</title>
        <authorList>
            <person name="Lopez D."/>
            <person name="Ribeiro S."/>
            <person name="Label P."/>
            <person name="Fumanal B."/>
            <person name="Venisse J.S."/>
            <person name="Kohler A."/>
            <person name="de Oliveira R.R."/>
            <person name="Labutti K."/>
            <person name="Lipzen A."/>
            <person name="Lail K."/>
            <person name="Bauer D."/>
            <person name="Ohm R.A."/>
            <person name="Barry K.W."/>
            <person name="Spatafora J."/>
            <person name="Grigoriev I.V."/>
            <person name="Martin F.M."/>
            <person name="Pujade-Renaud V."/>
        </authorList>
    </citation>
    <scope>NUCLEOTIDE SEQUENCE [LARGE SCALE GENOMIC DNA]</scope>
    <source>
        <strain evidence="2 3">Philippines</strain>
    </source>
</reference>
<evidence type="ECO:0000313" key="2">
    <source>
        <dbReference type="EMBL" id="PSN65574.1"/>
    </source>
</evidence>
<protein>
    <submittedName>
        <fullName evidence="2">Uncharacterized protein</fullName>
    </submittedName>
</protein>
<gene>
    <name evidence="2" type="ORF">BS50DRAFT_62076</name>
</gene>
<organism evidence="2 3">
    <name type="scientific">Corynespora cassiicola Philippines</name>
    <dbReference type="NCBI Taxonomy" id="1448308"/>
    <lineage>
        <taxon>Eukaryota</taxon>
        <taxon>Fungi</taxon>
        <taxon>Dikarya</taxon>
        <taxon>Ascomycota</taxon>
        <taxon>Pezizomycotina</taxon>
        <taxon>Dothideomycetes</taxon>
        <taxon>Pleosporomycetidae</taxon>
        <taxon>Pleosporales</taxon>
        <taxon>Corynesporascaceae</taxon>
        <taxon>Corynespora</taxon>
    </lineage>
</organism>
<feature type="region of interest" description="Disordered" evidence="1">
    <location>
        <begin position="1"/>
        <end position="30"/>
    </location>
</feature>
<dbReference type="AlphaFoldDB" id="A0A2T2NJG0"/>
<sequence length="152" mass="16729">MTSGVERGSRHRADGEAGSAGTTPFASRNGWTLPARGSHIITLTSSRRNAHKNFDILCRWGPLTACYRSRWPTQASDRPITSLRGLAVLWALDAAASREAARLTTGGPARRFLFEHPGAFVAWRVWQKAAATRPIQDLATTVIVIDFRTIRC</sequence>
<keyword evidence="3" id="KW-1185">Reference proteome</keyword>